<keyword evidence="1" id="KW-0175">Coiled coil</keyword>
<protein>
    <submittedName>
        <fullName evidence="2">Uncharacterized protein</fullName>
    </submittedName>
</protein>
<evidence type="ECO:0000313" key="3">
    <source>
        <dbReference type="Proteomes" id="UP000324269"/>
    </source>
</evidence>
<dbReference type="OrthoDB" id="2936945at2"/>
<gene>
    <name evidence="2" type="ORF">FZC85_14290</name>
</gene>
<dbReference type="AlphaFoldDB" id="A0A5D4UB81"/>
<organism evidence="2 3">
    <name type="scientific">Rossellomorea aquimaris</name>
    <dbReference type="NCBI Taxonomy" id="189382"/>
    <lineage>
        <taxon>Bacteria</taxon>
        <taxon>Bacillati</taxon>
        <taxon>Bacillota</taxon>
        <taxon>Bacilli</taxon>
        <taxon>Bacillales</taxon>
        <taxon>Bacillaceae</taxon>
        <taxon>Rossellomorea</taxon>
    </lineage>
</organism>
<evidence type="ECO:0000256" key="1">
    <source>
        <dbReference type="SAM" id="Coils"/>
    </source>
</evidence>
<name>A0A5D4UB81_9BACI</name>
<proteinExistence type="predicted"/>
<dbReference type="EMBL" id="VTEZ01000004">
    <property type="protein sequence ID" value="TYS84542.1"/>
    <property type="molecule type" value="Genomic_DNA"/>
</dbReference>
<evidence type="ECO:0000313" key="2">
    <source>
        <dbReference type="EMBL" id="TYS84542.1"/>
    </source>
</evidence>
<dbReference type="SUPFAM" id="SSF161270">
    <property type="entry name" value="PspA lactotransferrin-binding region"/>
    <property type="match status" value="1"/>
</dbReference>
<feature type="coiled-coil region" evidence="1">
    <location>
        <begin position="4"/>
        <end position="66"/>
    </location>
</feature>
<dbReference type="RefSeq" id="WP_148968975.1">
    <property type="nucleotide sequence ID" value="NZ_CANLNA010000002.1"/>
</dbReference>
<reference evidence="2 3" key="1">
    <citation type="submission" date="2019-08" db="EMBL/GenBank/DDBJ databases">
        <title>Bacillus genomes from the desert of Cuatro Cienegas, Coahuila.</title>
        <authorList>
            <person name="Olmedo-Alvarez G."/>
        </authorList>
    </citation>
    <scope>NUCLEOTIDE SEQUENCE [LARGE SCALE GENOMIC DNA]</scope>
    <source>
        <strain evidence="2 3">CH87b_3T</strain>
    </source>
</reference>
<sequence length="86" mass="9611">MPYHKDKQQAYQAAEQSVTEIQNTINELVLDGASYGSQLAHLKNEVNEAYQQIENALEVASETQRAQLQQFKSDLSSIVNEVNGQS</sequence>
<dbReference type="Proteomes" id="UP000324269">
    <property type="component" value="Unassembled WGS sequence"/>
</dbReference>
<comment type="caution">
    <text evidence="2">The sequence shown here is derived from an EMBL/GenBank/DDBJ whole genome shotgun (WGS) entry which is preliminary data.</text>
</comment>
<accession>A0A5D4UB81</accession>